<feature type="region of interest" description="Disordered" evidence="1">
    <location>
        <begin position="1"/>
        <end position="20"/>
    </location>
</feature>
<gene>
    <name evidence="2" type="ORF">GGR16_004190</name>
</gene>
<feature type="compositionally biased region" description="Polar residues" evidence="1">
    <location>
        <begin position="1"/>
        <end position="19"/>
    </location>
</feature>
<proteinExistence type="predicted"/>
<evidence type="ECO:0000256" key="1">
    <source>
        <dbReference type="SAM" id="MobiDB-lite"/>
    </source>
</evidence>
<keyword evidence="3" id="KW-1185">Reference proteome</keyword>
<dbReference type="Proteomes" id="UP000577362">
    <property type="component" value="Unassembled WGS sequence"/>
</dbReference>
<feature type="compositionally biased region" description="Basic and acidic residues" evidence="1">
    <location>
        <begin position="53"/>
        <end position="62"/>
    </location>
</feature>
<evidence type="ECO:0000313" key="2">
    <source>
        <dbReference type="EMBL" id="MBB4019143.1"/>
    </source>
</evidence>
<name>A0A840C2U1_9HYPH</name>
<dbReference type="AlphaFoldDB" id="A0A840C2U1"/>
<reference evidence="2 3" key="1">
    <citation type="submission" date="2020-08" db="EMBL/GenBank/DDBJ databases">
        <title>Genomic Encyclopedia of Type Strains, Phase IV (KMG-IV): sequencing the most valuable type-strain genomes for metagenomic binning, comparative biology and taxonomic classification.</title>
        <authorList>
            <person name="Goeker M."/>
        </authorList>
    </citation>
    <scope>NUCLEOTIDE SEQUENCE [LARGE SCALE GENOMIC DNA]</scope>
    <source>
        <strain evidence="2 3">DSM 103737</strain>
    </source>
</reference>
<dbReference type="EMBL" id="JACIEN010000006">
    <property type="protein sequence ID" value="MBB4019143.1"/>
    <property type="molecule type" value="Genomic_DNA"/>
</dbReference>
<organism evidence="2 3">
    <name type="scientific">Chelatococcus caeni</name>
    <dbReference type="NCBI Taxonomy" id="1348468"/>
    <lineage>
        <taxon>Bacteria</taxon>
        <taxon>Pseudomonadati</taxon>
        <taxon>Pseudomonadota</taxon>
        <taxon>Alphaproteobacteria</taxon>
        <taxon>Hyphomicrobiales</taxon>
        <taxon>Chelatococcaceae</taxon>
        <taxon>Chelatococcus</taxon>
    </lineage>
</organism>
<feature type="region of interest" description="Disordered" evidence="1">
    <location>
        <begin position="44"/>
        <end position="87"/>
    </location>
</feature>
<protein>
    <submittedName>
        <fullName evidence="2">Uncharacterized protein</fullName>
    </submittedName>
</protein>
<sequence length="100" mass="10256">MTQGNGVQVSGWGPSTTSPPVLAGLVPAIHAFRLRSSVTARMPATSAGMTVEGAERDGERRPAPGASAAPGRYGSTTTGVPTATRSKRSMISALCMRMQP</sequence>
<feature type="compositionally biased region" description="Low complexity" evidence="1">
    <location>
        <begin position="63"/>
        <end position="75"/>
    </location>
</feature>
<evidence type="ECO:0000313" key="3">
    <source>
        <dbReference type="Proteomes" id="UP000577362"/>
    </source>
</evidence>
<comment type="caution">
    <text evidence="2">The sequence shown here is derived from an EMBL/GenBank/DDBJ whole genome shotgun (WGS) entry which is preliminary data.</text>
</comment>
<accession>A0A840C2U1</accession>